<dbReference type="Pfam" id="PF07687">
    <property type="entry name" value="M20_dimer"/>
    <property type="match status" value="1"/>
</dbReference>
<proteinExistence type="inferred from homology"/>
<dbReference type="Gene3D" id="3.40.630.10">
    <property type="entry name" value="Zn peptidases"/>
    <property type="match status" value="2"/>
</dbReference>
<evidence type="ECO:0000256" key="5">
    <source>
        <dbReference type="ARBA" id="ARBA00022801"/>
    </source>
</evidence>
<evidence type="ECO:0000259" key="8">
    <source>
        <dbReference type="Pfam" id="PF07687"/>
    </source>
</evidence>
<dbReference type="Pfam" id="PF01546">
    <property type="entry name" value="Peptidase_M20"/>
    <property type="match status" value="1"/>
</dbReference>
<comment type="cofactor">
    <cofactor evidence="1">
        <name>Co(2+)</name>
        <dbReference type="ChEBI" id="CHEBI:48828"/>
    </cofactor>
</comment>
<evidence type="ECO:0000256" key="3">
    <source>
        <dbReference type="ARBA" id="ARBA00006247"/>
    </source>
</evidence>
<dbReference type="AlphaFoldDB" id="B8D5A2"/>
<dbReference type="Proteomes" id="UP000006903">
    <property type="component" value="Chromosome"/>
</dbReference>
<dbReference type="NCBIfam" id="TIGR01910">
    <property type="entry name" value="DapE-ArgE"/>
    <property type="match status" value="1"/>
</dbReference>
<comment type="cofactor">
    <cofactor evidence="2">
        <name>Zn(2+)</name>
        <dbReference type="ChEBI" id="CHEBI:29105"/>
    </cofactor>
</comment>
<dbReference type="GO" id="GO:0046872">
    <property type="term" value="F:metal ion binding"/>
    <property type="evidence" value="ECO:0007669"/>
    <property type="project" value="UniProtKB-KW"/>
</dbReference>
<evidence type="ECO:0000313" key="9">
    <source>
        <dbReference type="EMBL" id="ACL11283.1"/>
    </source>
</evidence>
<gene>
    <name evidence="9" type="ordered locus">DKAM_0957</name>
</gene>
<dbReference type="STRING" id="490899.DKAM_0957"/>
<dbReference type="InterPro" id="IPR011650">
    <property type="entry name" value="Peptidase_M20_dimer"/>
</dbReference>
<sequence length="412" mass="45855">MIARIDSMRDEMARTLSELISIPAIGPDNGGEGEYDKAARLLDIIKDWGFTKIERYDAPDPRVKHGVRPNILAYYEGSDPNASRLWMLSHLDVVPPGDLSKWTVTKPFEPVIRDGKVYGRGSEDNGQAIVSSLYAVKALMELGVKPRRTVVLAFLSDEETGSKYGLGYLVEKHRELFRDNDLVLVPDAGVPDGSFIEIAEKSILWVKIRITGAQTHASTPHRGINAHAVASRITSNLYRYLYKKYSERDELFDPPLSTFEPTMTFNPSNAPNIIPGEYGVVFDCRILPKYSIDDVLRDMKNTCKNTIRRFKGLASGKPGFNIEVLQRLDAPAPTPKDSEIVRLLERALREVRGIQPRVGGIGGGTVAALFRKIGLPAAVWSTIDEMAHQPNEYAKIDNLVNDAKVMAALMLY</sequence>
<keyword evidence="4" id="KW-0479">Metal-binding</keyword>
<keyword evidence="5" id="KW-0378">Hydrolase</keyword>
<dbReference type="KEGG" id="dka:DKAM_0957"/>
<dbReference type="HOGENOM" id="CLU_021802_2_2_2"/>
<dbReference type="NCBIfam" id="NF010589">
    <property type="entry name" value="PRK13983.1"/>
    <property type="match status" value="1"/>
</dbReference>
<evidence type="ECO:0000256" key="6">
    <source>
        <dbReference type="ARBA" id="ARBA00022833"/>
    </source>
</evidence>
<dbReference type="PANTHER" id="PTHR43808">
    <property type="entry name" value="ACETYLORNITHINE DEACETYLASE"/>
    <property type="match status" value="1"/>
</dbReference>
<accession>B8D5A2</accession>
<reference evidence="9 10" key="1">
    <citation type="journal article" date="2009" name="J. Bacteriol.">
        <title>Complete genome sequence of the anaerobic, protein-degrading hyperthermophilic crenarchaeon Desulfurococcus kamchatkensis.</title>
        <authorList>
            <person name="Ravin N.V."/>
            <person name="Mardanov A.V."/>
            <person name="Beletsky A.V."/>
            <person name="Kublanov I.V."/>
            <person name="Kolganova T.V."/>
            <person name="Lebedinsky A.V."/>
            <person name="Chernyh N.A."/>
            <person name="Bonch-Osmolovskaya E.A."/>
            <person name="Skryabin K.G."/>
        </authorList>
    </citation>
    <scope>NUCLEOTIDE SEQUENCE [LARGE SCALE GENOMIC DNA]</scope>
    <source>
        <strain evidence="10">DSM 18924 / JCM 16383 / VKM B-2413 / 1221n</strain>
    </source>
</reference>
<dbReference type="InterPro" id="IPR010182">
    <property type="entry name" value="ArgE/DapE"/>
</dbReference>
<dbReference type="Gene3D" id="3.30.70.360">
    <property type="match status" value="1"/>
</dbReference>
<dbReference type="EMBL" id="CP001140">
    <property type="protein sequence ID" value="ACL11283.1"/>
    <property type="molecule type" value="Genomic_DNA"/>
</dbReference>
<dbReference type="InterPro" id="IPR002933">
    <property type="entry name" value="Peptidase_M20"/>
</dbReference>
<evidence type="ECO:0000256" key="1">
    <source>
        <dbReference type="ARBA" id="ARBA00001941"/>
    </source>
</evidence>
<dbReference type="SUPFAM" id="SSF53187">
    <property type="entry name" value="Zn-dependent exopeptidases"/>
    <property type="match status" value="1"/>
</dbReference>
<comment type="similarity">
    <text evidence="3">Belongs to the peptidase M20A family.</text>
</comment>
<evidence type="ECO:0000256" key="7">
    <source>
        <dbReference type="ARBA" id="ARBA00023285"/>
    </source>
</evidence>
<evidence type="ECO:0000313" key="10">
    <source>
        <dbReference type="Proteomes" id="UP000006903"/>
    </source>
</evidence>
<feature type="domain" description="Peptidase M20 dimerisation" evidence="8">
    <location>
        <begin position="198"/>
        <end position="306"/>
    </location>
</feature>
<dbReference type="eggNOG" id="arCOG01107">
    <property type="taxonomic scope" value="Archaea"/>
</dbReference>
<dbReference type="GO" id="GO:0016787">
    <property type="term" value="F:hydrolase activity"/>
    <property type="evidence" value="ECO:0007669"/>
    <property type="project" value="UniProtKB-KW"/>
</dbReference>
<keyword evidence="6" id="KW-0862">Zinc</keyword>
<evidence type="ECO:0000256" key="4">
    <source>
        <dbReference type="ARBA" id="ARBA00022723"/>
    </source>
</evidence>
<dbReference type="InterPro" id="IPR036264">
    <property type="entry name" value="Bact_exopeptidase_dim_dom"/>
</dbReference>
<keyword evidence="7" id="KW-0170">Cobalt</keyword>
<dbReference type="SUPFAM" id="SSF55031">
    <property type="entry name" value="Bacterial exopeptidase dimerisation domain"/>
    <property type="match status" value="1"/>
</dbReference>
<name>B8D5A2_DESA1</name>
<dbReference type="PANTHER" id="PTHR43808:SF32">
    <property type="entry name" value="ARGE_DAPE-RELATED DEACYLASE"/>
    <property type="match status" value="1"/>
</dbReference>
<protein>
    <submittedName>
        <fullName evidence="9">Succinyl-diaminopimelate desuccinylase</fullName>
    </submittedName>
</protein>
<organism evidence="9 10">
    <name type="scientific">Desulfurococcus amylolyticus (strain DSM 18924 / JCM 16383 / VKM B-2413 / 1221n)</name>
    <name type="common">Desulfurococcus kamchatkensis</name>
    <dbReference type="NCBI Taxonomy" id="490899"/>
    <lineage>
        <taxon>Archaea</taxon>
        <taxon>Thermoproteota</taxon>
        <taxon>Thermoprotei</taxon>
        <taxon>Desulfurococcales</taxon>
        <taxon>Desulfurococcaceae</taxon>
        <taxon>Desulfurococcus</taxon>
    </lineage>
</organism>
<evidence type="ECO:0000256" key="2">
    <source>
        <dbReference type="ARBA" id="ARBA00001947"/>
    </source>
</evidence>
<dbReference type="InterPro" id="IPR050072">
    <property type="entry name" value="Peptidase_M20A"/>
</dbReference>